<evidence type="ECO:0000256" key="6">
    <source>
        <dbReference type="ARBA" id="ARBA00022917"/>
    </source>
</evidence>
<dbReference type="InterPro" id="IPR004095">
    <property type="entry name" value="TGS"/>
</dbReference>
<reference evidence="11" key="2">
    <citation type="submission" date="2025-09" db="UniProtKB">
        <authorList>
            <consortium name="Ensembl"/>
        </authorList>
    </citation>
    <scope>IDENTIFICATION</scope>
</reference>
<evidence type="ECO:0000256" key="5">
    <source>
        <dbReference type="ARBA" id="ARBA00022840"/>
    </source>
</evidence>
<protein>
    <recommendedName>
        <fullName evidence="2">threonine--tRNA ligase</fullName>
        <ecNumber evidence="2">6.1.1.3</ecNumber>
    </recommendedName>
    <alternativeName>
        <fullName evidence="8">Threonyl-tRNA synthetase</fullName>
    </alternativeName>
</protein>
<proteinExistence type="inferred from homology"/>
<keyword evidence="6" id="KW-0648">Protein biosynthesis</keyword>
<reference evidence="11" key="1">
    <citation type="submission" date="2025-08" db="UniProtKB">
        <authorList>
            <consortium name="Ensembl"/>
        </authorList>
    </citation>
    <scope>IDENTIFICATION</scope>
</reference>
<evidence type="ECO:0000256" key="9">
    <source>
        <dbReference type="ARBA" id="ARBA00049515"/>
    </source>
</evidence>
<comment type="catalytic activity">
    <reaction evidence="9">
        <text>tRNA(Thr) + L-threonine + ATP = L-threonyl-tRNA(Thr) + AMP + diphosphate + H(+)</text>
        <dbReference type="Rhea" id="RHEA:24624"/>
        <dbReference type="Rhea" id="RHEA-COMP:9670"/>
        <dbReference type="Rhea" id="RHEA-COMP:9704"/>
        <dbReference type="ChEBI" id="CHEBI:15378"/>
        <dbReference type="ChEBI" id="CHEBI:30616"/>
        <dbReference type="ChEBI" id="CHEBI:33019"/>
        <dbReference type="ChEBI" id="CHEBI:57926"/>
        <dbReference type="ChEBI" id="CHEBI:78442"/>
        <dbReference type="ChEBI" id="CHEBI:78534"/>
        <dbReference type="ChEBI" id="CHEBI:456215"/>
        <dbReference type="EC" id="6.1.1.3"/>
    </reaction>
</comment>
<dbReference type="GeneTree" id="ENSGT00940000170409"/>
<evidence type="ECO:0000256" key="7">
    <source>
        <dbReference type="ARBA" id="ARBA00023146"/>
    </source>
</evidence>
<dbReference type="PROSITE" id="PS51880">
    <property type="entry name" value="TGS"/>
    <property type="match status" value="1"/>
</dbReference>
<dbReference type="GO" id="GO:0004829">
    <property type="term" value="F:threonine-tRNA ligase activity"/>
    <property type="evidence" value="ECO:0007669"/>
    <property type="project" value="UniProtKB-EC"/>
</dbReference>
<dbReference type="FunFam" id="3.10.20.30:FF:000006">
    <property type="entry name" value="Threonine--tRNA ligase, cytoplasmic"/>
    <property type="match status" value="1"/>
</dbReference>
<name>A0A8C4T4W9_ERPCA</name>
<dbReference type="SUPFAM" id="SSF81271">
    <property type="entry name" value="TGS-like"/>
    <property type="match status" value="1"/>
</dbReference>
<keyword evidence="3" id="KW-0436">Ligase</keyword>
<dbReference type="CDD" id="cd01667">
    <property type="entry name" value="TGS_ThrRS"/>
    <property type="match status" value="1"/>
</dbReference>
<dbReference type="InterPro" id="IPR012675">
    <property type="entry name" value="Beta-grasp_dom_sf"/>
</dbReference>
<organism evidence="11 12">
    <name type="scientific">Erpetoichthys calabaricus</name>
    <name type="common">Rope fish</name>
    <name type="synonym">Calamoichthys calabaricus</name>
    <dbReference type="NCBI Taxonomy" id="27687"/>
    <lineage>
        <taxon>Eukaryota</taxon>
        <taxon>Metazoa</taxon>
        <taxon>Chordata</taxon>
        <taxon>Craniata</taxon>
        <taxon>Vertebrata</taxon>
        <taxon>Euteleostomi</taxon>
        <taxon>Actinopterygii</taxon>
        <taxon>Polypteriformes</taxon>
        <taxon>Polypteridae</taxon>
        <taxon>Erpetoichthys</taxon>
    </lineage>
</organism>
<comment type="similarity">
    <text evidence="1">Belongs to the class-II aminoacyl-tRNA synthetase family.</text>
</comment>
<keyword evidence="7" id="KW-0030">Aminoacyl-tRNA synthetase</keyword>
<dbReference type="Pfam" id="PF02824">
    <property type="entry name" value="TGS"/>
    <property type="match status" value="1"/>
</dbReference>
<dbReference type="GO" id="GO:0006412">
    <property type="term" value="P:translation"/>
    <property type="evidence" value="ECO:0007669"/>
    <property type="project" value="UniProtKB-KW"/>
</dbReference>
<evidence type="ECO:0000256" key="2">
    <source>
        <dbReference type="ARBA" id="ARBA00013163"/>
    </source>
</evidence>
<evidence type="ECO:0000259" key="10">
    <source>
        <dbReference type="PROSITE" id="PS51880"/>
    </source>
</evidence>
<dbReference type="EC" id="6.1.1.3" evidence="2"/>
<accession>A0A8C4T4W9</accession>
<feature type="domain" description="TGS" evidence="10">
    <location>
        <begin position="29"/>
        <end position="89"/>
    </location>
</feature>
<sequence>MFPNLLERFEQLKEKYCRQLLERGEFNCRPIWISLPDGKKVEGMSWKTSPLDLVTQFSLAKTALVARVNGEFWDLTRPLEENGELQVFGFDSTEGKAVGVFDILGPRGIHFFVSCCVPFFVRLLANNIWCNSLLQRIC</sequence>
<evidence type="ECO:0000256" key="3">
    <source>
        <dbReference type="ARBA" id="ARBA00022598"/>
    </source>
</evidence>
<evidence type="ECO:0000313" key="12">
    <source>
        <dbReference type="Proteomes" id="UP000694620"/>
    </source>
</evidence>
<dbReference type="AlphaFoldDB" id="A0A8C4T4W9"/>
<evidence type="ECO:0000256" key="4">
    <source>
        <dbReference type="ARBA" id="ARBA00022741"/>
    </source>
</evidence>
<evidence type="ECO:0000256" key="8">
    <source>
        <dbReference type="ARBA" id="ARBA00031900"/>
    </source>
</evidence>
<evidence type="ECO:0000313" key="11">
    <source>
        <dbReference type="Ensembl" id="ENSECRP00000025700.1"/>
    </source>
</evidence>
<dbReference type="Gene3D" id="3.10.20.30">
    <property type="match status" value="1"/>
</dbReference>
<keyword evidence="12" id="KW-1185">Reference proteome</keyword>
<dbReference type="Ensembl" id="ENSECRT00000026242.1">
    <property type="protein sequence ID" value="ENSECRP00000025700.1"/>
    <property type="gene ID" value="ENSECRG00000017350.1"/>
</dbReference>
<dbReference type="Proteomes" id="UP000694620">
    <property type="component" value="Unassembled WGS sequence"/>
</dbReference>
<dbReference type="GO" id="GO:0005524">
    <property type="term" value="F:ATP binding"/>
    <property type="evidence" value="ECO:0007669"/>
    <property type="project" value="UniProtKB-KW"/>
</dbReference>
<keyword evidence="4" id="KW-0547">Nucleotide-binding</keyword>
<evidence type="ECO:0000256" key="1">
    <source>
        <dbReference type="ARBA" id="ARBA00008226"/>
    </source>
</evidence>
<keyword evidence="5" id="KW-0067">ATP-binding</keyword>
<dbReference type="InterPro" id="IPR012676">
    <property type="entry name" value="TGS-like"/>
</dbReference>